<gene>
    <name evidence="2" type="ORF">PPN31119_03586</name>
</gene>
<sequence length="95" mass="10361">MPHSMATAAAPTIVALNPFMVPSPRTRNLIPKHAEPRQKVQRYGVDASAKFVGNSELSRERMHRGALPTACGNSGLARRHTRFTDANSVPDDSTH</sequence>
<organism evidence="2 3">
    <name type="scientific">Pandoraea pnomenusa</name>
    <dbReference type="NCBI Taxonomy" id="93220"/>
    <lineage>
        <taxon>Bacteria</taxon>
        <taxon>Pseudomonadati</taxon>
        <taxon>Pseudomonadota</taxon>
        <taxon>Betaproteobacteria</taxon>
        <taxon>Burkholderiales</taxon>
        <taxon>Burkholderiaceae</taxon>
        <taxon>Pandoraea</taxon>
    </lineage>
</organism>
<proteinExistence type="predicted"/>
<dbReference type="Proteomes" id="UP000361468">
    <property type="component" value="Unassembled WGS sequence"/>
</dbReference>
<name>A0ABY6WPI0_9BURK</name>
<feature type="compositionally biased region" description="Polar residues" evidence="1">
    <location>
        <begin position="84"/>
        <end position="95"/>
    </location>
</feature>
<evidence type="ECO:0000313" key="3">
    <source>
        <dbReference type="Proteomes" id="UP000361468"/>
    </source>
</evidence>
<comment type="caution">
    <text evidence="2">The sequence shown here is derived from an EMBL/GenBank/DDBJ whole genome shotgun (WGS) entry which is preliminary data.</text>
</comment>
<protein>
    <submittedName>
        <fullName evidence="2">Uncharacterized protein</fullName>
    </submittedName>
</protein>
<accession>A0ABY6WPI0</accession>
<evidence type="ECO:0000313" key="2">
    <source>
        <dbReference type="EMBL" id="VVE70346.1"/>
    </source>
</evidence>
<evidence type="ECO:0000256" key="1">
    <source>
        <dbReference type="SAM" id="MobiDB-lite"/>
    </source>
</evidence>
<feature type="region of interest" description="Disordered" evidence="1">
    <location>
        <begin position="69"/>
        <end position="95"/>
    </location>
</feature>
<dbReference type="EMBL" id="CABPSO010000012">
    <property type="protein sequence ID" value="VVE70346.1"/>
    <property type="molecule type" value="Genomic_DNA"/>
</dbReference>
<keyword evidence="3" id="KW-1185">Reference proteome</keyword>
<reference evidence="2 3" key="1">
    <citation type="submission" date="2019-08" db="EMBL/GenBank/DDBJ databases">
        <authorList>
            <person name="Peeters C."/>
        </authorList>
    </citation>
    <scope>NUCLEOTIDE SEQUENCE [LARGE SCALE GENOMIC DNA]</scope>
    <source>
        <strain evidence="2 3">LMG 31119</strain>
    </source>
</reference>